<feature type="domain" description="CHAT" evidence="6">
    <location>
        <begin position="1161"/>
        <end position="1440"/>
    </location>
</feature>
<dbReference type="SMART" id="SM00028">
    <property type="entry name" value="TPR"/>
    <property type="match status" value="19"/>
</dbReference>
<evidence type="ECO:0000313" key="7">
    <source>
        <dbReference type="EMBL" id="CAH3164280.1"/>
    </source>
</evidence>
<feature type="repeat" description="TPR" evidence="4">
    <location>
        <begin position="633"/>
        <end position="666"/>
    </location>
</feature>
<dbReference type="InterPro" id="IPR019734">
    <property type="entry name" value="TPR_rpt"/>
</dbReference>
<dbReference type="PANTHER" id="PTHR45954">
    <property type="entry name" value="LD33695P"/>
    <property type="match status" value="1"/>
</dbReference>
<dbReference type="InterPro" id="IPR011990">
    <property type="entry name" value="TPR-like_helical_dom_sf"/>
</dbReference>
<dbReference type="PROSITE" id="PS50293">
    <property type="entry name" value="TPR_REGION"/>
    <property type="match status" value="1"/>
</dbReference>
<evidence type="ECO:0000256" key="1">
    <source>
        <dbReference type="ARBA" id="ARBA00004496"/>
    </source>
</evidence>
<dbReference type="GO" id="GO:0005092">
    <property type="term" value="F:GDP-dissociation inhibitor activity"/>
    <property type="evidence" value="ECO:0007669"/>
    <property type="project" value="TreeGrafter"/>
</dbReference>
<feature type="repeat" description="TPR" evidence="4">
    <location>
        <begin position="393"/>
        <end position="426"/>
    </location>
</feature>
<feature type="repeat" description="TPR" evidence="4">
    <location>
        <begin position="793"/>
        <end position="826"/>
    </location>
</feature>
<keyword evidence="8" id="KW-1185">Reference proteome</keyword>
<feature type="repeat" description="TPR" evidence="4">
    <location>
        <begin position="593"/>
        <end position="626"/>
    </location>
</feature>
<name>A0AAU9Y1C1_9CNID</name>
<reference evidence="7 8" key="1">
    <citation type="submission" date="2022-05" db="EMBL/GenBank/DDBJ databases">
        <authorList>
            <consortium name="Genoscope - CEA"/>
            <person name="William W."/>
        </authorList>
    </citation>
    <scope>NUCLEOTIDE SEQUENCE [LARGE SCALE GENOMIC DNA]</scope>
</reference>
<feature type="repeat" description="TPR" evidence="4">
    <location>
        <begin position="833"/>
        <end position="866"/>
    </location>
</feature>
<protein>
    <recommendedName>
        <fullName evidence="6">CHAT domain-containing protein</fullName>
    </recommendedName>
</protein>
<sequence length="1458" mass="162375">MATERSPIKVPCENEDLPEKENAPDFDEDTLRATADVYRNKGNEAFKKGDFINAIHFYTKGIKMNCNDKELKAKLYNNRAISHFKLGKMMRALICIFFPFEAIGHTIRVIFRVKICIFERSNEKNHFSETKIFSQKNCTTIIRTYEATKYESRRGNEFGRLAANNFLRSISLLTVAMATGRSSIKVPCENEDLPDKENAPDFDEDTLRATADVYRNEGNEAFKKGDFINAIHFYTKGIKMNCNDKELKAKLHNNRAIAHSKLGNHQDSLRDAEAAIELNPTFLKAIVRGAAACVELKRFEEAITWCDKGLAVSFERINDKNNRILLSLRLLSVSEVGDTSMEEKDPISHDHGCASSGDVKKVIDLYNRGEEAIEYLHLYLKKAKEVGDKHGEGDAYGSLGNAYHRLGDFKKAIEYYNLHLKIAKELGDKHGEGNAYGNLGNAYHRLGDFKKAIEYHNLHLKIAKEVGDKHGEGNAYGNLGNAYHRLGDFKKAIEYYNLDLKIAKEVGDKHGEGKTYGNLGNAYISLGDFKKAIEYHNLHLKIAKELGDKHGEGNAYGNLGNAYHRLGDFKKAIEYHNLHLKIAKEVGDKHGEGNAYGNLGNAYFSLGDFKKAIEYHNLHLKIAKEVGDKHGEGNAYGNLGNAYISLGDFKKAIEYHNLHLKIAKELGDKHGEGNAYGNLGNAYISLGDFKKAIEYHNLHLKIAKELGDKHGEGNAYGNLSNAYDSLGDFKKAIEYHNLHLKIAKELGDKHGEGNAYGNLGNAYFSLGDFKKAIEYHNLHLKIAKEVGDKHGEGNAYGNLGNAYHRLGDFKKAIEYYNLDLKIAKEVGDKHGEGKTYGNLGNAYISLGDFKKAIEYYNLHLKIAKEVGDKHGEGKAYGNLGNAYDSLGDFKKAIEYHNLHLKIAKEVGDKHGEGNAYGNLGNAYRSLGDLKKAIEYYNLALKIAKEVGDKSFEAMAYSSLGCVFELQGGLPKAVEHYQASINLFNSLRVLLKSKDEWKVNFRNQHQMAYTGLWRVLVEQGNVDEALFVAEKGRAQALTDLMESSFCGGTSHHKGEDEDFTVLKNVPSNTVFQAVDKAIVNLWVVSEGKQIRLRQSKLKGFVSENSGVSQSFESFMLGVYTQLGVRSNVRCENRSLDALREGRSKVDEKTKEDSPRPPIQQKECLSTLYDTVMKPVADLVQGDELVIIPDGPLWLAPYAALKNGNSNYLCESFTIRLAPSLTSLRLIADCPDDYHKSSGALLVGDPWVAEVTNSEGEKVLEQLPCAKEEVEMIGKILNITPITGSQATKREVLKRLSSVSLVHFAAHGCMETGEIALTPDPHRISTVPTEEDYILTTGDVLNAQLRAKLVVLSCCHSGQGEIKAEGVVGIARAFMGAGARSVVVSLWAIEDKATLEFMKYFYQQLAGGKRASESLNLAMKSLRESDKFCDIKHWAPFLLIGDDVTLDFMAKERENLNMIT</sequence>
<gene>
    <name evidence="7" type="ORF">PMEA_00002236</name>
</gene>
<dbReference type="PANTHER" id="PTHR45954:SF1">
    <property type="entry name" value="LD33695P"/>
    <property type="match status" value="1"/>
</dbReference>
<dbReference type="SUPFAM" id="SSF48452">
    <property type="entry name" value="TPR-like"/>
    <property type="match status" value="6"/>
</dbReference>
<keyword evidence="3" id="KW-0677">Repeat</keyword>
<organism evidence="7 8">
    <name type="scientific">Pocillopora meandrina</name>
    <dbReference type="NCBI Taxonomy" id="46732"/>
    <lineage>
        <taxon>Eukaryota</taxon>
        <taxon>Metazoa</taxon>
        <taxon>Cnidaria</taxon>
        <taxon>Anthozoa</taxon>
        <taxon>Hexacorallia</taxon>
        <taxon>Scleractinia</taxon>
        <taxon>Astrocoeniina</taxon>
        <taxon>Pocilloporidae</taxon>
        <taxon>Pocillopora</taxon>
    </lineage>
</organism>
<feature type="repeat" description="TPR" evidence="4">
    <location>
        <begin position="913"/>
        <end position="946"/>
    </location>
</feature>
<evidence type="ECO:0000256" key="2">
    <source>
        <dbReference type="ARBA" id="ARBA00022490"/>
    </source>
</evidence>
<evidence type="ECO:0000256" key="4">
    <source>
        <dbReference type="PROSITE-ProRule" id="PRU00339"/>
    </source>
</evidence>
<evidence type="ECO:0000256" key="5">
    <source>
        <dbReference type="SAM" id="MobiDB-lite"/>
    </source>
</evidence>
<dbReference type="PROSITE" id="PS50005">
    <property type="entry name" value="TPR"/>
    <property type="match status" value="15"/>
</dbReference>
<feature type="repeat" description="TPR" evidence="4">
    <location>
        <begin position="873"/>
        <end position="906"/>
    </location>
</feature>
<feature type="repeat" description="TPR" evidence="4">
    <location>
        <begin position="513"/>
        <end position="546"/>
    </location>
</feature>
<feature type="repeat" description="TPR" evidence="4">
    <location>
        <begin position="433"/>
        <end position="466"/>
    </location>
</feature>
<evidence type="ECO:0000259" key="6">
    <source>
        <dbReference type="Pfam" id="PF12770"/>
    </source>
</evidence>
<keyword evidence="2" id="KW-0963">Cytoplasm</keyword>
<proteinExistence type="predicted"/>
<feature type="repeat" description="TPR" evidence="4">
    <location>
        <begin position="211"/>
        <end position="244"/>
    </location>
</feature>
<feature type="repeat" description="TPR" evidence="4">
    <location>
        <begin position="473"/>
        <end position="506"/>
    </location>
</feature>
<feature type="repeat" description="TPR" evidence="4">
    <location>
        <begin position="753"/>
        <end position="786"/>
    </location>
</feature>
<dbReference type="Proteomes" id="UP001159428">
    <property type="component" value="Unassembled WGS sequence"/>
</dbReference>
<comment type="subcellular location">
    <subcellularLocation>
        <location evidence="1">Cytoplasm</location>
    </subcellularLocation>
</comment>
<comment type="caution">
    <text evidence="7">The sequence shown here is derived from an EMBL/GenBank/DDBJ whole genome shotgun (WGS) entry which is preliminary data.</text>
</comment>
<dbReference type="EMBL" id="CALNXJ010000102">
    <property type="protein sequence ID" value="CAH3164280.1"/>
    <property type="molecule type" value="Genomic_DNA"/>
</dbReference>
<dbReference type="GO" id="GO:0000132">
    <property type="term" value="P:establishment of mitotic spindle orientation"/>
    <property type="evidence" value="ECO:0007669"/>
    <property type="project" value="TreeGrafter"/>
</dbReference>
<feature type="repeat" description="TPR" evidence="4">
    <location>
        <begin position="673"/>
        <end position="706"/>
    </location>
</feature>
<feature type="repeat" description="TPR" evidence="4">
    <location>
        <begin position="35"/>
        <end position="68"/>
    </location>
</feature>
<dbReference type="GO" id="GO:0005938">
    <property type="term" value="C:cell cortex"/>
    <property type="evidence" value="ECO:0007669"/>
    <property type="project" value="TreeGrafter"/>
</dbReference>
<dbReference type="GO" id="GO:0001965">
    <property type="term" value="F:G-protein alpha-subunit binding"/>
    <property type="evidence" value="ECO:0007669"/>
    <property type="project" value="TreeGrafter"/>
</dbReference>
<accession>A0AAU9Y1C1</accession>
<evidence type="ECO:0000256" key="3">
    <source>
        <dbReference type="ARBA" id="ARBA00022737"/>
    </source>
</evidence>
<feature type="region of interest" description="Disordered" evidence="5">
    <location>
        <begin position="1"/>
        <end position="25"/>
    </location>
</feature>
<keyword evidence="4" id="KW-0802">TPR repeat</keyword>
<dbReference type="InterPro" id="IPR024983">
    <property type="entry name" value="CHAT_dom"/>
</dbReference>
<dbReference type="Pfam" id="PF13424">
    <property type="entry name" value="TPR_12"/>
    <property type="match status" value="8"/>
</dbReference>
<dbReference type="Pfam" id="PF12770">
    <property type="entry name" value="CHAT"/>
    <property type="match status" value="1"/>
</dbReference>
<dbReference type="InterPro" id="IPR052386">
    <property type="entry name" value="GPSM"/>
</dbReference>
<evidence type="ECO:0000313" key="8">
    <source>
        <dbReference type="Proteomes" id="UP001159428"/>
    </source>
</evidence>
<feature type="repeat" description="TPR" evidence="4">
    <location>
        <begin position="553"/>
        <end position="586"/>
    </location>
</feature>
<dbReference type="Gene3D" id="1.25.40.10">
    <property type="entry name" value="Tetratricopeptide repeat domain"/>
    <property type="match status" value="8"/>
</dbReference>